<dbReference type="Proteomes" id="UP001234581">
    <property type="component" value="Unassembled WGS sequence"/>
</dbReference>
<dbReference type="Gene3D" id="1.25.40.10">
    <property type="entry name" value="Tetratricopeptide repeat domain"/>
    <property type="match status" value="1"/>
</dbReference>
<keyword evidence="3" id="KW-1185">Reference proteome</keyword>
<sequence>MVAQVCLFREGGTEYLRALDFNMEDSAPSPDLLQDPTTIPLHECRSSEQIEAATDIIQQRPSQLYNALHDRAKLLGNGAQFEAALRDAAAMQRIRPTVALGYLCEGDIYCQQGRVEDAVAIYNKGLEAVPASEPHYHDLQQQQQQQQQRIATAAAKTNTSSSNKRIDFISELPIDVVSTNIIPRFMPVLLSTGCCPYLYVSHTWHQRIIQHGLSIEVDYEAPSFREGHEQLIRFTPYVKSLDLIVRKEKHLVNLLSRAKFSSLKRLKLASETPESQLKGLAMVADTLTHLDLGYNSSLHLRDIMQTCPNLTFLRFHDVNAVIPSSIGSLQYPRLAHLGIHSYSPENVEKDNLVRVLSLFPNLVSFEMSPMPEDSSILLLLTQQCPHLRTLFYGREMEEKDTKPIIHAKEKGITVARLGQDDMFDPDGLITFLSQHHQTLKELDLDIDIEDEDDGHSSWGLKDGNLIRHGKVVPMSFPNLQTLRIAGDDYSSTPCLPWILENAPQLESITVPESRFTRDTTQGLKQLKHLKKLHVNDVFGKVKDAAIGPLLQHHAALGDRSTLVHIQVTFDTDQLSDVAWLPLMCGLKQLKKLDLFADRMRRDCIPFLAKLSIGCPALDDLMLGYPSTHLEDGLIEVLCPHPNLRSLYIGDHLEDEDLFCLANFPKLERVYLCFPPPDYIVDSLPKRIQLIY</sequence>
<accession>A0AAD7V3X1</accession>
<dbReference type="InterPro" id="IPR011990">
    <property type="entry name" value="TPR-like_helical_dom_sf"/>
</dbReference>
<gene>
    <name evidence="2" type="ORF">O0I10_006728</name>
</gene>
<protein>
    <submittedName>
        <fullName evidence="2">Uncharacterized protein</fullName>
    </submittedName>
</protein>
<organism evidence="2 3">
    <name type="scientific">Lichtheimia ornata</name>
    <dbReference type="NCBI Taxonomy" id="688661"/>
    <lineage>
        <taxon>Eukaryota</taxon>
        <taxon>Fungi</taxon>
        <taxon>Fungi incertae sedis</taxon>
        <taxon>Mucoromycota</taxon>
        <taxon>Mucoromycotina</taxon>
        <taxon>Mucoromycetes</taxon>
        <taxon>Mucorales</taxon>
        <taxon>Lichtheimiaceae</taxon>
        <taxon>Lichtheimia</taxon>
    </lineage>
</organism>
<dbReference type="RefSeq" id="XP_058342575.1">
    <property type="nucleotide sequence ID" value="XM_058486753.1"/>
</dbReference>
<dbReference type="InterPro" id="IPR032675">
    <property type="entry name" value="LRR_dom_sf"/>
</dbReference>
<dbReference type="SUPFAM" id="SSF52058">
    <property type="entry name" value="L domain-like"/>
    <property type="match status" value="1"/>
</dbReference>
<evidence type="ECO:0000313" key="2">
    <source>
        <dbReference type="EMBL" id="KAJ8657662.1"/>
    </source>
</evidence>
<dbReference type="AlphaFoldDB" id="A0AAD7V3X1"/>
<evidence type="ECO:0000313" key="3">
    <source>
        <dbReference type="Proteomes" id="UP001234581"/>
    </source>
</evidence>
<dbReference type="PROSITE" id="PS50005">
    <property type="entry name" value="TPR"/>
    <property type="match status" value="1"/>
</dbReference>
<feature type="repeat" description="TPR" evidence="1">
    <location>
        <begin position="99"/>
        <end position="132"/>
    </location>
</feature>
<evidence type="ECO:0000256" key="1">
    <source>
        <dbReference type="PROSITE-ProRule" id="PRU00339"/>
    </source>
</evidence>
<dbReference type="GeneID" id="83214138"/>
<name>A0AAD7V3X1_9FUNG</name>
<dbReference type="SUPFAM" id="SSF48452">
    <property type="entry name" value="TPR-like"/>
    <property type="match status" value="1"/>
</dbReference>
<dbReference type="Gene3D" id="3.80.10.10">
    <property type="entry name" value="Ribonuclease Inhibitor"/>
    <property type="match status" value="2"/>
</dbReference>
<dbReference type="PANTHER" id="PTHR38926:SF5">
    <property type="entry name" value="F-BOX AND LEUCINE-RICH REPEAT PROTEIN 6"/>
    <property type="match status" value="1"/>
</dbReference>
<dbReference type="PANTHER" id="PTHR38926">
    <property type="entry name" value="F-BOX DOMAIN CONTAINING PROTEIN, EXPRESSED"/>
    <property type="match status" value="1"/>
</dbReference>
<reference evidence="2 3" key="1">
    <citation type="submission" date="2023-03" db="EMBL/GenBank/DDBJ databases">
        <title>Genome sequence of Lichtheimia ornata CBS 291.66.</title>
        <authorList>
            <person name="Mohabir J.T."/>
            <person name="Shea T.P."/>
            <person name="Kurbessoian T."/>
            <person name="Berby B."/>
            <person name="Fontaine J."/>
            <person name="Livny J."/>
            <person name="Gnirke A."/>
            <person name="Stajich J.E."/>
            <person name="Cuomo C.A."/>
        </authorList>
    </citation>
    <scope>NUCLEOTIDE SEQUENCE [LARGE SCALE GENOMIC DNA]</scope>
    <source>
        <strain evidence="2">CBS 291.66</strain>
    </source>
</reference>
<comment type="caution">
    <text evidence="2">The sequence shown here is derived from an EMBL/GenBank/DDBJ whole genome shotgun (WGS) entry which is preliminary data.</text>
</comment>
<dbReference type="EMBL" id="JARTCD010000030">
    <property type="protein sequence ID" value="KAJ8657662.1"/>
    <property type="molecule type" value="Genomic_DNA"/>
</dbReference>
<dbReference type="SUPFAM" id="SSF52047">
    <property type="entry name" value="RNI-like"/>
    <property type="match status" value="1"/>
</dbReference>
<dbReference type="InterPro" id="IPR019734">
    <property type="entry name" value="TPR_rpt"/>
</dbReference>
<keyword evidence="1" id="KW-0802">TPR repeat</keyword>
<proteinExistence type="predicted"/>